<sequence length="295" mass="33524">MKIDDIVASFAAPLPDTGLMPTPQSVDELTKIYYELYVPGLCQFFETEWFNFKTEGHNPVTIFLHNRPLIALLGSFLVSLHTVNADPAHTAYCANLEMRVVWALTKLAYVVPIGTNMPRDEVLPDDDASEIRNRVFVFETLLSGNELASNPLIPPPKYADAQRRKEFEFWYCLADFLVQQQQQQQQGPAAARQSEYRQQLLYKMRTLLDGRENRDLLYSMVVIRHYSPDFEPGWENRVPDHLNEKDPLNQLHVAIQFVKAESAPVGGTTNVVRHLAFLAARALINPGCNLAPRKA</sequence>
<gene>
    <name evidence="1" type="ORF">BD289DRAFT_463920</name>
</gene>
<dbReference type="OrthoDB" id="5375558at2759"/>
<evidence type="ECO:0000313" key="2">
    <source>
        <dbReference type="Proteomes" id="UP000241462"/>
    </source>
</evidence>
<evidence type="ECO:0000313" key="1">
    <source>
        <dbReference type="EMBL" id="PSR75990.1"/>
    </source>
</evidence>
<accession>A0A2T2ZTD2</accession>
<reference evidence="1 2" key="1">
    <citation type="journal article" date="2018" name="Mycol. Prog.">
        <title>Coniella lustricola, a new species from submerged detritus.</title>
        <authorList>
            <person name="Raudabaugh D.B."/>
            <person name="Iturriaga T."/>
            <person name="Carver A."/>
            <person name="Mondo S."/>
            <person name="Pangilinan J."/>
            <person name="Lipzen A."/>
            <person name="He G."/>
            <person name="Amirebrahimi M."/>
            <person name="Grigoriev I.V."/>
            <person name="Miller A.N."/>
        </authorList>
    </citation>
    <scope>NUCLEOTIDE SEQUENCE [LARGE SCALE GENOMIC DNA]</scope>
    <source>
        <strain evidence="1 2">B22-T-1</strain>
    </source>
</reference>
<protein>
    <recommendedName>
        <fullName evidence="3">Transcription factor domain-containing protein</fullName>
    </recommendedName>
</protein>
<dbReference type="STRING" id="2025994.A0A2T2ZTD2"/>
<evidence type="ECO:0008006" key="3">
    <source>
        <dbReference type="Google" id="ProtNLM"/>
    </source>
</evidence>
<name>A0A2T2ZTD2_9PEZI</name>
<organism evidence="1 2">
    <name type="scientific">Coniella lustricola</name>
    <dbReference type="NCBI Taxonomy" id="2025994"/>
    <lineage>
        <taxon>Eukaryota</taxon>
        <taxon>Fungi</taxon>
        <taxon>Dikarya</taxon>
        <taxon>Ascomycota</taxon>
        <taxon>Pezizomycotina</taxon>
        <taxon>Sordariomycetes</taxon>
        <taxon>Sordariomycetidae</taxon>
        <taxon>Diaporthales</taxon>
        <taxon>Schizoparmaceae</taxon>
        <taxon>Coniella</taxon>
    </lineage>
</organism>
<dbReference type="InParanoid" id="A0A2T2ZTD2"/>
<dbReference type="AlphaFoldDB" id="A0A2T2ZTD2"/>
<keyword evidence="2" id="KW-1185">Reference proteome</keyword>
<dbReference type="EMBL" id="KZ678734">
    <property type="protein sequence ID" value="PSR75990.1"/>
    <property type="molecule type" value="Genomic_DNA"/>
</dbReference>
<dbReference type="Proteomes" id="UP000241462">
    <property type="component" value="Unassembled WGS sequence"/>
</dbReference>
<proteinExistence type="predicted"/>